<dbReference type="GO" id="GO:0016020">
    <property type="term" value="C:membrane"/>
    <property type="evidence" value="ECO:0007669"/>
    <property type="project" value="UniProtKB-SubCell"/>
</dbReference>
<evidence type="ECO:0000256" key="8">
    <source>
        <dbReference type="ARBA" id="ARBA00022989"/>
    </source>
</evidence>
<dbReference type="FunFam" id="3.40.50.2000:FF:000038">
    <property type="entry name" value="UDP-GlucuronosylTransferase"/>
    <property type="match status" value="1"/>
</dbReference>
<proteinExistence type="inferred from homology"/>
<keyword evidence="12" id="KW-1185">Reference proteome</keyword>
<dbReference type="GO" id="GO:0015020">
    <property type="term" value="F:glucuronosyltransferase activity"/>
    <property type="evidence" value="ECO:0007669"/>
    <property type="project" value="UniProtKB-EC"/>
</dbReference>
<evidence type="ECO:0000256" key="10">
    <source>
        <dbReference type="ARBA" id="ARBA00047475"/>
    </source>
</evidence>
<evidence type="ECO:0000256" key="9">
    <source>
        <dbReference type="ARBA" id="ARBA00023136"/>
    </source>
</evidence>
<evidence type="ECO:0000256" key="3">
    <source>
        <dbReference type="ARBA" id="ARBA00012544"/>
    </source>
</evidence>
<evidence type="ECO:0000256" key="5">
    <source>
        <dbReference type="ARBA" id="ARBA00022679"/>
    </source>
</evidence>
<dbReference type="Pfam" id="PF00201">
    <property type="entry name" value="UDPGT"/>
    <property type="match status" value="1"/>
</dbReference>
<dbReference type="EC" id="2.4.1.17" evidence="3"/>
<evidence type="ECO:0000256" key="2">
    <source>
        <dbReference type="ARBA" id="ARBA00009995"/>
    </source>
</evidence>
<sequence length="545" mass="63598">MLISYYHYFIILIIVKLTYEFKILVYNPVFGSSHSNHMIKIADFLAKNGHDVSILHAPMNHDTVDTHGKVAKVIRPSTKSKLVEDLFLIINKQLKEIWNVDNLWNPYHTLAIISNYNKWLAASCEHIIKEDNLTKSIRNKNFDLGIGEAFIPCVFGMFKYYNVKNHVAVMSGIPFDTHYNEIGINFPIGQVPSIFGPFSEDMSFQDRLYNVFFYLTVKYLHNDGVSRGNDIFRHNALSYNINLENIFTESVFYISNTDPLVNYGVPGSPKMIQLGGFLLEKPQPLDSYFDKILNIRKDNVIISFGTFARSKDMPEGGLNSLAHLFESFPNITFIYKFEVENFPFFRRFKNVITTTWLPQFSLLNDKRVSAFIMHGGENSLLESSRAGVPMLAVPIFYDQPRNAKMISVLNLGRWIEKSQFINDKYKFVGTFKDVFENPLYKESIKKVSRMIKKRPYNESESFLKHIEFACEFGEVRNFNIGNQKMPFYQRTALDIFLFLIICTCTITYLTISLLKYMYFSLVRKYYILRQNNKNRLRDRLKQKIQ</sequence>
<evidence type="ECO:0000313" key="12">
    <source>
        <dbReference type="Proteomes" id="UP000035680"/>
    </source>
</evidence>
<dbReference type="Gene3D" id="3.40.50.2000">
    <property type="entry name" value="Glycogen Phosphorylase B"/>
    <property type="match status" value="1"/>
</dbReference>
<feature type="transmembrane region" description="Helical" evidence="11">
    <location>
        <begin position="495"/>
        <end position="519"/>
    </location>
</feature>
<reference evidence="13" key="2">
    <citation type="submission" date="2015-08" db="UniProtKB">
        <authorList>
            <consortium name="WormBaseParasite"/>
        </authorList>
    </citation>
    <scope>IDENTIFICATION</scope>
</reference>
<comment type="similarity">
    <text evidence="2">Belongs to the UDP-glycosyltransferase family.</text>
</comment>
<keyword evidence="4" id="KW-0328">Glycosyltransferase</keyword>
<reference evidence="12" key="1">
    <citation type="submission" date="2014-07" db="EMBL/GenBank/DDBJ databases">
        <authorList>
            <person name="Martin A.A"/>
            <person name="De Silva N."/>
        </authorList>
    </citation>
    <scope>NUCLEOTIDE SEQUENCE</scope>
</reference>
<dbReference type="PANTHER" id="PTHR48043">
    <property type="entry name" value="EG:EG0003.4 PROTEIN-RELATED"/>
    <property type="match status" value="1"/>
</dbReference>
<dbReference type="InterPro" id="IPR002213">
    <property type="entry name" value="UDP_glucos_trans"/>
</dbReference>
<evidence type="ECO:0000313" key="13">
    <source>
        <dbReference type="WBParaSite" id="SVE_1183300.1"/>
    </source>
</evidence>
<evidence type="ECO:0000256" key="1">
    <source>
        <dbReference type="ARBA" id="ARBA00004167"/>
    </source>
</evidence>
<dbReference type="STRING" id="75913.A0A0K0FQH6"/>
<dbReference type="SUPFAM" id="SSF53756">
    <property type="entry name" value="UDP-Glycosyltransferase/glycogen phosphorylase"/>
    <property type="match status" value="1"/>
</dbReference>
<protein>
    <recommendedName>
        <fullName evidence="3">glucuronosyltransferase</fullName>
        <ecNumber evidence="3">2.4.1.17</ecNumber>
    </recommendedName>
</protein>
<keyword evidence="5" id="KW-0808">Transferase</keyword>
<dbReference type="CDD" id="cd03784">
    <property type="entry name" value="GT1_Gtf-like"/>
    <property type="match status" value="1"/>
</dbReference>
<evidence type="ECO:0000256" key="4">
    <source>
        <dbReference type="ARBA" id="ARBA00022676"/>
    </source>
</evidence>
<dbReference type="PANTHER" id="PTHR48043:SF23">
    <property type="entry name" value="UDP-GLUCURONOSYLTRANSFERASE"/>
    <property type="match status" value="1"/>
</dbReference>
<keyword evidence="9 11" id="KW-0472">Membrane</keyword>
<dbReference type="AlphaFoldDB" id="A0A0K0FQH6"/>
<evidence type="ECO:0000256" key="11">
    <source>
        <dbReference type="SAM" id="Phobius"/>
    </source>
</evidence>
<keyword evidence="6 11" id="KW-0812">Transmembrane</keyword>
<dbReference type="Proteomes" id="UP000035680">
    <property type="component" value="Unassembled WGS sequence"/>
</dbReference>
<organism evidence="12 13">
    <name type="scientific">Strongyloides venezuelensis</name>
    <name type="common">Threadworm</name>
    <dbReference type="NCBI Taxonomy" id="75913"/>
    <lineage>
        <taxon>Eukaryota</taxon>
        <taxon>Metazoa</taxon>
        <taxon>Ecdysozoa</taxon>
        <taxon>Nematoda</taxon>
        <taxon>Chromadorea</taxon>
        <taxon>Rhabditida</taxon>
        <taxon>Tylenchina</taxon>
        <taxon>Panagrolaimomorpha</taxon>
        <taxon>Strongyloidoidea</taxon>
        <taxon>Strongyloididae</taxon>
        <taxon>Strongyloides</taxon>
    </lineage>
</organism>
<keyword evidence="8 11" id="KW-1133">Transmembrane helix</keyword>
<name>A0A0K0FQH6_STRVS</name>
<comment type="subcellular location">
    <subcellularLocation>
        <location evidence="1">Membrane</location>
        <topology evidence="1">Single-pass membrane protein</topology>
    </subcellularLocation>
</comment>
<keyword evidence="7" id="KW-0732">Signal</keyword>
<comment type="catalytic activity">
    <reaction evidence="10">
        <text>glucuronate acceptor + UDP-alpha-D-glucuronate = acceptor beta-D-glucuronoside + UDP + H(+)</text>
        <dbReference type="Rhea" id="RHEA:21032"/>
        <dbReference type="ChEBI" id="CHEBI:15378"/>
        <dbReference type="ChEBI" id="CHEBI:58052"/>
        <dbReference type="ChEBI" id="CHEBI:58223"/>
        <dbReference type="ChEBI" id="CHEBI:132367"/>
        <dbReference type="ChEBI" id="CHEBI:132368"/>
        <dbReference type="EC" id="2.4.1.17"/>
    </reaction>
</comment>
<evidence type="ECO:0000256" key="7">
    <source>
        <dbReference type="ARBA" id="ARBA00022729"/>
    </source>
</evidence>
<dbReference type="InterPro" id="IPR050271">
    <property type="entry name" value="UDP-glycosyltransferase"/>
</dbReference>
<evidence type="ECO:0000256" key="6">
    <source>
        <dbReference type="ARBA" id="ARBA00022692"/>
    </source>
</evidence>
<accession>A0A0K0FQH6</accession>
<dbReference type="WBParaSite" id="SVE_1183300.1">
    <property type="protein sequence ID" value="SVE_1183300.1"/>
    <property type="gene ID" value="SVE_1183300"/>
</dbReference>